<gene>
    <name evidence="1" type="ORF">M5X19_04040</name>
</gene>
<evidence type="ECO:0000313" key="1">
    <source>
        <dbReference type="EMBL" id="MCY9692097.1"/>
    </source>
</evidence>
<reference evidence="1 2" key="1">
    <citation type="submission" date="2022-05" db="EMBL/GenBank/DDBJ databases">
        <title>Genome Sequencing of Bee-Associated Microbes.</title>
        <authorList>
            <person name="Dunlap C."/>
        </authorList>
    </citation>
    <scope>NUCLEOTIDE SEQUENCE [LARGE SCALE GENOMIC DNA]</scope>
    <source>
        <strain evidence="1 2">NRRL B-14421</strain>
    </source>
</reference>
<comment type="caution">
    <text evidence="1">The sequence shown here is derived from an EMBL/GenBank/DDBJ whole genome shotgun (WGS) entry which is preliminary data.</text>
</comment>
<dbReference type="EMBL" id="JAMDMX010000009">
    <property type="protein sequence ID" value="MCY9692097.1"/>
    <property type="molecule type" value="Genomic_DNA"/>
</dbReference>
<name>A0ABT4G7E9_9BACL</name>
<keyword evidence="2" id="KW-1185">Reference proteome</keyword>
<dbReference type="RefSeq" id="WP_268613724.1">
    <property type="nucleotide sequence ID" value="NZ_JAMDMX010000009.1"/>
</dbReference>
<evidence type="ECO:0008006" key="3">
    <source>
        <dbReference type="Google" id="ProtNLM"/>
    </source>
</evidence>
<organism evidence="1 2">
    <name type="scientific">Paenibacillus alginolyticus</name>
    <dbReference type="NCBI Taxonomy" id="59839"/>
    <lineage>
        <taxon>Bacteria</taxon>
        <taxon>Bacillati</taxon>
        <taxon>Bacillota</taxon>
        <taxon>Bacilli</taxon>
        <taxon>Bacillales</taxon>
        <taxon>Paenibacillaceae</taxon>
        <taxon>Paenibacillus</taxon>
    </lineage>
</organism>
<proteinExistence type="predicted"/>
<protein>
    <recommendedName>
        <fullName evidence="3">DUF3800 domain-containing protein</fullName>
    </recommendedName>
</protein>
<sequence length="287" mass="33505">MSISTQYISYLDETKSEHTNPRCYTIASFTATKTDYFEKIEPLWSKFRARFTIPDGQVLHFADIKQLLSINSRSHKPEWVRIFGSTITGINFSKLHAFFAELLQMLDKMPFVVQATGFEWNPLHNIRLRNPYLTDRTFFPAYITFRDHLNLMAVYLLNLHDSPYNKNIKGITKLRFDGDIGLGERNDLKEAYHHSISLGTRHFRAEVIRQLFDEIRFIGKNEVGHNTNINHAGSEIIDFILSYVTRYIWNRDSNKTQINIPGYAPLFPLSVLKNKLVNHQTTKDILF</sequence>
<dbReference type="Proteomes" id="UP001527099">
    <property type="component" value="Unassembled WGS sequence"/>
</dbReference>
<evidence type="ECO:0000313" key="2">
    <source>
        <dbReference type="Proteomes" id="UP001527099"/>
    </source>
</evidence>
<accession>A0ABT4G7E9</accession>